<evidence type="ECO:0000313" key="2">
    <source>
        <dbReference type="Proteomes" id="UP000013111"/>
    </source>
</evidence>
<dbReference type="EMBL" id="CAPB01000023">
    <property type="protein sequence ID" value="CCO94180.1"/>
    <property type="molecule type" value="Genomic_DNA"/>
</dbReference>
<reference evidence="1 2" key="1">
    <citation type="submission" date="2012-11" db="EMBL/GenBank/DDBJ databases">
        <authorList>
            <person name="Linke B."/>
        </authorList>
    </citation>
    <scope>NUCLEOTIDE SEQUENCE [LARGE SCALE GENOMIC DNA]</scope>
    <source>
        <strain evidence="2">CFBP 1232</strain>
    </source>
</reference>
<evidence type="ECO:0000313" key="1">
    <source>
        <dbReference type="EMBL" id="CCO94180.1"/>
    </source>
</evidence>
<dbReference type="AlphaFoldDB" id="A0A831A3C2"/>
<gene>
    <name evidence="1" type="ORF">BN437_2259</name>
</gene>
<sequence>MLPTNAETYILMAFAPHFPGSPALSHFCIKIFCVQHDKSKRKMHEIME</sequence>
<name>A0A831A3C2_ERWAM</name>
<dbReference type="Proteomes" id="UP000013111">
    <property type="component" value="Unassembled WGS sequence"/>
</dbReference>
<reference evidence="1 2" key="2">
    <citation type="submission" date="2013-04" db="EMBL/GenBank/DDBJ databases">
        <title>Comparative genomics of 12 strains of Erwinia amylovora identifies a pan-genome with a large conserved core and provides insights into host specificity.</title>
        <authorList>
            <person name="Mann R.A."/>
            <person name="Smits T.H.M."/>
            <person name="Buehlmann A."/>
            <person name="Blom J."/>
            <person name="Goesmann A."/>
            <person name="Frey J.E."/>
            <person name="Plummer K.M."/>
            <person name="Beer S.V."/>
            <person name="Luck J."/>
            <person name="Duffy B."/>
            <person name="Rodoni B."/>
        </authorList>
    </citation>
    <scope>NUCLEOTIDE SEQUENCE [LARGE SCALE GENOMIC DNA]</scope>
    <source>
        <strain evidence="2">CFBP 1232</strain>
    </source>
</reference>
<comment type="caution">
    <text evidence="1">The sequence shown here is derived from an EMBL/GenBank/DDBJ whole genome shotgun (WGS) entry which is preliminary data.</text>
</comment>
<protein>
    <submittedName>
        <fullName evidence="1">Uncharacterized protein</fullName>
    </submittedName>
</protein>
<organism evidence="1 2">
    <name type="scientific">Erwinia amylovora NBRC 12687 = CFBP 1232</name>
    <dbReference type="NCBI Taxonomy" id="1219359"/>
    <lineage>
        <taxon>Bacteria</taxon>
        <taxon>Pseudomonadati</taxon>
        <taxon>Pseudomonadota</taxon>
        <taxon>Gammaproteobacteria</taxon>
        <taxon>Enterobacterales</taxon>
        <taxon>Erwiniaceae</taxon>
        <taxon>Erwinia</taxon>
    </lineage>
</organism>
<proteinExistence type="predicted"/>
<accession>A0A831A3C2</accession>